<feature type="domain" description="GmrSD restriction endonucleases C-terminal" evidence="2">
    <location>
        <begin position="109"/>
        <end position="242"/>
    </location>
</feature>
<gene>
    <name evidence="3" type="ORF">F8O02_08680</name>
</gene>
<dbReference type="GO" id="GO:0004519">
    <property type="term" value="F:endonuclease activity"/>
    <property type="evidence" value="ECO:0007669"/>
    <property type="project" value="UniProtKB-KW"/>
</dbReference>
<dbReference type="InterPro" id="IPR011089">
    <property type="entry name" value="GmrSD_C"/>
</dbReference>
<dbReference type="EMBL" id="WBKA01000009">
    <property type="protein sequence ID" value="KAB1631137.1"/>
    <property type="molecule type" value="Genomic_DNA"/>
</dbReference>
<evidence type="ECO:0000256" key="1">
    <source>
        <dbReference type="SAM" id="MobiDB-lite"/>
    </source>
</evidence>
<reference evidence="3 4" key="1">
    <citation type="submission" date="2019-09" db="EMBL/GenBank/DDBJ databases">
        <title>Phylogeny of genus Pseudoclavibacter and closely related genus.</title>
        <authorList>
            <person name="Li Y."/>
        </authorList>
    </citation>
    <scope>NUCLEOTIDE SEQUENCE [LARGE SCALE GENOMIC DNA]</scope>
    <source>
        <strain evidence="3 4">JCM 16921</strain>
    </source>
</reference>
<keyword evidence="3" id="KW-0378">Hydrolase</keyword>
<accession>A0A7C8FPB3</accession>
<evidence type="ECO:0000313" key="4">
    <source>
        <dbReference type="Proteomes" id="UP000481339"/>
    </source>
</evidence>
<evidence type="ECO:0000259" key="2">
    <source>
        <dbReference type="Pfam" id="PF07510"/>
    </source>
</evidence>
<dbReference type="PANTHER" id="PTHR24094:SF15">
    <property type="entry name" value="AMP-DEPENDENT SYNTHETASE_LIGASE DOMAIN-CONTAINING PROTEIN-RELATED"/>
    <property type="match status" value="1"/>
</dbReference>
<sequence length="263" mass="26976">MLALIVSAVTVGGCATGPAAEVTAGGDAASPTAAATADAAATSPASSAAQEAEGAEPVQPTASADPASDRAVDVLATLPVKGRAAKTGYSRTEFGRGWKDPDHNGCDARNDVLARDLVDTTRKGDCTVLTGTLHDPYTGGDIAFTRGAKTSEAVQIDHVVALSDAWQKGAQQLSADMRVDLANDPLELIAVDGPTNTSKSDGDAATWLPPDTGFRCEYVARQIAVKASYGLWVTEAERDAMGGVLAGCPDQRVGDSTLHPRAR</sequence>
<dbReference type="PANTHER" id="PTHR24094">
    <property type="entry name" value="SECRETED PROTEIN"/>
    <property type="match status" value="1"/>
</dbReference>
<feature type="region of interest" description="Disordered" evidence="1">
    <location>
        <begin position="35"/>
        <end position="68"/>
    </location>
</feature>
<feature type="compositionally biased region" description="Low complexity" evidence="1">
    <location>
        <begin position="35"/>
        <end position="57"/>
    </location>
</feature>
<evidence type="ECO:0000313" key="3">
    <source>
        <dbReference type="EMBL" id="KAB1631137.1"/>
    </source>
</evidence>
<dbReference type="AlphaFoldDB" id="A0A7C8FPB3"/>
<proteinExistence type="predicted"/>
<dbReference type="Pfam" id="PF07510">
    <property type="entry name" value="GmrSD_C"/>
    <property type="match status" value="1"/>
</dbReference>
<dbReference type="OrthoDB" id="5196645at2"/>
<protein>
    <submittedName>
        <fullName evidence="3">HNH endonuclease</fullName>
    </submittedName>
</protein>
<dbReference type="Proteomes" id="UP000481339">
    <property type="component" value="Unassembled WGS sequence"/>
</dbReference>
<name>A0A7C8FPB3_9MICO</name>
<comment type="caution">
    <text evidence="3">The sequence shown here is derived from an EMBL/GenBank/DDBJ whole genome shotgun (WGS) entry which is preliminary data.</text>
</comment>
<organism evidence="3 4">
    <name type="scientific">Pseudoclavibacter caeni</name>
    <dbReference type="NCBI Taxonomy" id="908846"/>
    <lineage>
        <taxon>Bacteria</taxon>
        <taxon>Bacillati</taxon>
        <taxon>Actinomycetota</taxon>
        <taxon>Actinomycetes</taxon>
        <taxon>Micrococcales</taxon>
        <taxon>Microbacteriaceae</taxon>
        <taxon>Pseudoclavibacter</taxon>
    </lineage>
</organism>
<keyword evidence="3" id="KW-0540">Nuclease</keyword>
<keyword evidence="4" id="KW-1185">Reference proteome</keyword>
<keyword evidence="3" id="KW-0255">Endonuclease</keyword>